<evidence type="ECO:0000313" key="1">
    <source>
        <dbReference type="EMBL" id="VEJ45727.1"/>
    </source>
</evidence>
<accession>A0A3S5C6Q8</accession>
<dbReference type="AlphaFoldDB" id="A0A3S5C6Q8"/>
<name>A0A3S5C6Q8_BARVI</name>
<proteinExistence type="predicted"/>
<sequence>MTLLENRKTKFEEENLFDEAKKEPLFSISSVIM</sequence>
<gene>
    <name evidence="1" type="ORF">NCTC12905_01395</name>
</gene>
<organism evidence="1 2">
    <name type="scientific">Bartonella vinsonii</name>
    <name type="common">Rochalimaea vinsonii</name>
    <dbReference type="NCBI Taxonomy" id="33047"/>
    <lineage>
        <taxon>Bacteria</taxon>
        <taxon>Pseudomonadati</taxon>
        <taxon>Pseudomonadota</taxon>
        <taxon>Alphaproteobacteria</taxon>
        <taxon>Hyphomicrobiales</taxon>
        <taxon>Bartonellaceae</taxon>
        <taxon>Bartonella</taxon>
    </lineage>
</organism>
<reference evidence="1 2" key="1">
    <citation type="submission" date="2018-12" db="EMBL/GenBank/DDBJ databases">
        <authorList>
            <consortium name="Pathogen Informatics"/>
        </authorList>
    </citation>
    <scope>NUCLEOTIDE SEQUENCE [LARGE SCALE GENOMIC DNA]</scope>
    <source>
        <strain evidence="1 2">NCTC12905</strain>
    </source>
</reference>
<dbReference type="Proteomes" id="UP000274201">
    <property type="component" value="Chromosome"/>
</dbReference>
<dbReference type="EMBL" id="LR134529">
    <property type="protein sequence ID" value="VEJ45727.1"/>
    <property type="molecule type" value="Genomic_DNA"/>
</dbReference>
<protein>
    <submittedName>
        <fullName evidence="1">Uncharacterized protein</fullName>
    </submittedName>
</protein>
<evidence type="ECO:0000313" key="2">
    <source>
        <dbReference type="Proteomes" id="UP000274201"/>
    </source>
</evidence>